<name>S0EV40_CHTCT</name>
<dbReference type="InParanoid" id="S0EV40"/>
<sequence>MSILLPVKRSAPVLQTLDGTIFSVYLSMTFYGNGLMGCVLKSSLIPQVT</sequence>
<gene>
    <name evidence="1" type="ORF">CCALI_01800</name>
</gene>
<organism evidence="1 2">
    <name type="scientific">Chthonomonas calidirosea (strain DSM 23976 / ICMP 18418 / T49)</name>
    <dbReference type="NCBI Taxonomy" id="1303518"/>
    <lineage>
        <taxon>Bacteria</taxon>
        <taxon>Bacillati</taxon>
        <taxon>Armatimonadota</taxon>
        <taxon>Chthonomonadia</taxon>
        <taxon>Chthonomonadales</taxon>
        <taxon>Chthonomonadaceae</taxon>
        <taxon>Chthonomonas</taxon>
    </lineage>
</organism>
<dbReference type="EMBL" id="HF951689">
    <property type="protein sequence ID" value="CCW35613.1"/>
    <property type="molecule type" value="Genomic_DNA"/>
</dbReference>
<evidence type="ECO:0000313" key="1">
    <source>
        <dbReference type="EMBL" id="CCW35613.1"/>
    </source>
</evidence>
<dbReference type="AlphaFoldDB" id="S0EV40"/>
<reference evidence="2" key="1">
    <citation type="submission" date="2013-03" db="EMBL/GenBank/DDBJ databases">
        <title>Genome sequence of Chthonomonas calidirosea, the first sequenced genome from the Armatimonadetes phylum (formally candidate division OP10).</title>
        <authorList>
            <person name="Lee K.C.Y."/>
            <person name="Morgan X.C."/>
            <person name="Dunfield P.F."/>
            <person name="Tamas I."/>
            <person name="Houghton K.M."/>
            <person name="Vyssotski M."/>
            <person name="Ryan J.L.J."/>
            <person name="Lagutin K."/>
            <person name="McDonald I.R."/>
            <person name="Stott M.B."/>
        </authorList>
    </citation>
    <scope>NUCLEOTIDE SEQUENCE [LARGE SCALE GENOMIC DNA]</scope>
    <source>
        <strain evidence="2">DSM 23976 / ICMP 18418 / T49</strain>
    </source>
</reference>
<protein>
    <submittedName>
        <fullName evidence="1">Uncharacterized protein</fullName>
    </submittedName>
</protein>
<evidence type="ECO:0000313" key="2">
    <source>
        <dbReference type="Proteomes" id="UP000014227"/>
    </source>
</evidence>
<proteinExistence type="predicted"/>
<keyword evidence="2" id="KW-1185">Reference proteome</keyword>
<dbReference type="STRING" id="454171.CP488_02292"/>
<dbReference type="KEGG" id="ccz:CCALI_01800"/>
<dbReference type="Proteomes" id="UP000014227">
    <property type="component" value="Chromosome I"/>
</dbReference>
<dbReference type="HOGENOM" id="CLU_3133845_0_0_0"/>
<accession>S0EV40</accession>